<evidence type="ECO:0000256" key="7">
    <source>
        <dbReference type="SAM" id="Phobius"/>
    </source>
</evidence>
<comment type="subcellular location">
    <subcellularLocation>
        <location evidence="1">Cell membrane</location>
        <topology evidence="1">Multi-pass membrane protein</topology>
    </subcellularLocation>
</comment>
<evidence type="ECO:0000256" key="6">
    <source>
        <dbReference type="ARBA" id="ARBA00023136"/>
    </source>
</evidence>
<organism evidence="8">
    <name type="scientific">marine metagenome</name>
    <dbReference type="NCBI Taxonomy" id="408172"/>
    <lineage>
        <taxon>unclassified sequences</taxon>
        <taxon>metagenomes</taxon>
        <taxon>ecological metagenomes</taxon>
    </lineage>
</organism>
<dbReference type="EMBL" id="UINC01000963">
    <property type="protein sequence ID" value="SUZ65596.1"/>
    <property type="molecule type" value="Genomic_DNA"/>
</dbReference>
<evidence type="ECO:0000256" key="4">
    <source>
        <dbReference type="ARBA" id="ARBA00022960"/>
    </source>
</evidence>
<feature type="transmembrane region" description="Helical" evidence="7">
    <location>
        <begin position="96"/>
        <end position="118"/>
    </location>
</feature>
<dbReference type="InterPro" id="IPR007227">
    <property type="entry name" value="Cell_shape_determining_MreD"/>
</dbReference>
<dbReference type="GO" id="GO:0005886">
    <property type="term" value="C:plasma membrane"/>
    <property type="evidence" value="ECO:0007669"/>
    <property type="project" value="UniProtKB-SubCell"/>
</dbReference>
<protein>
    <recommendedName>
        <fullName evidence="9">Rod shape-determining protein MreD</fullName>
    </recommendedName>
</protein>
<keyword evidence="2" id="KW-1003">Cell membrane</keyword>
<name>A0A381PF06_9ZZZZ</name>
<reference evidence="8" key="1">
    <citation type="submission" date="2018-05" db="EMBL/GenBank/DDBJ databases">
        <authorList>
            <person name="Lanie J.A."/>
            <person name="Ng W.-L."/>
            <person name="Kazmierczak K.M."/>
            <person name="Andrzejewski T.M."/>
            <person name="Davidsen T.M."/>
            <person name="Wayne K.J."/>
            <person name="Tettelin H."/>
            <person name="Glass J.I."/>
            <person name="Rusch D."/>
            <person name="Podicherti R."/>
            <person name="Tsui H.-C.T."/>
            <person name="Winkler M.E."/>
        </authorList>
    </citation>
    <scope>NUCLEOTIDE SEQUENCE</scope>
</reference>
<dbReference type="GO" id="GO:0008360">
    <property type="term" value="P:regulation of cell shape"/>
    <property type="evidence" value="ECO:0007669"/>
    <property type="project" value="UniProtKB-KW"/>
</dbReference>
<proteinExistence type="predicted"/>
<accession>A0A381PF06</accession>
<gene>
    <name evidence="8" type="ORF">METZ01_LOCUS18450</name>
</gene>
<evidence type="ECO:0008006" key="9">
    <source>
        <dbReference type="Google" id="ProtNLM"/>
    </source>
</evidence>
<evidence type="ECO:0000256" key="3">
    <source>
        <dbReference type="ARBA" id="ARBA00022692"/>
    </source>
</evidence>
<keyword evidence="3 7" id="KW-0812">Transmembrane</keyword>
<keyword evidence="5 7" id="KW-1133">Transmembrane helix</keyword>
<feature type="transmembrane region" description="Helical" evidence="7">
    <location>
        <begin position="124"/>
        <end position="146"/>
    </location>
</feature>
<evidence type="ECO:0000313" key="8">
    <source>
        <dbReference type="EMBL" id="SUZ65596.1"/>
    </source>
</evidence>
<evidence type="ECO:0000256" key="2">
    <source>
        <dbReference type="ARBA" id="ARBA00022475"/>
    </source>
</evidence>
<evidence type="ECO:0000256" key="1">
    <source>
        <dbReference type="ARBA" id="ARBA00004651"/>
    </source>
</evidence>
<keyword evidence="4" id="KW-0133">Cell shape</keyword>
<dbReference type="NCBIfam" id="TIGR03426">
    <property type="entry name" value="shape_MreD"/>
    <property type="match status" value="1"/>
</dbReference>
<sequence length="158" mass="18228">MRLFIQYLCLAIILQLVFSELLTINGFQPNIMLLFVILSQMSQPNTPKAVITGFLVGLICDLILFTGTYLGLSSLVFSICAFIASRIRFNFVFRTFDLYWITTLLIGIVVYCLFRYDFLFFSNFFLFLKNVISISLYSVFVSFILVKLFSLKRIILSA</sequence>
<feature type="transmembrane region" description="Helical" evidence="7">
    <location>
        <begin position="51"/>
        <end position="84"/>
    </location>
</feature>
<dbReference type="AlphaFoldDB" id="A0A381PF06"/>
<evidence type="ECO:0000256" key="5">
    <source>
        <dbReference type="ARBA" id="ARBA00022989"/>
    </source>
</evidence>
<keyword evidence="6 7" id="KW-0472">Membrane</keyword>